<evidence type="ECO:0000256" key="1">
    <source>
        <dbReference type="SAM" id="Phobius"/>
    </source>
</evidence>
<dbReference type="Pfam" id="PF11888">
    <property type="entry name" value="DUF3408"/>
    <property type="match status" value="1"/>
</dbReference>
<keyword evidence="1" id="KW-0472">Membrane</keyword>
<feature type="transmembrane region" description="Helical" evidence="1">
    <location>
        <begin position="6"/>
        <end position="26"/>
    </location>
</feature>
<dbReference type="Proteomes" id="UP000823603">
    <property type="component" value="Unassembled WGS sequence"/>
</dbReference>
<sequence length="151" mass="16992">MTQIVFQAAAIACCIYTAYRIVLFIVRKSRKTEKASQRVSASPDRIIEGIEPDNGEECVSVPPVMECIKEVDIRHSLISLYTATYLDCKPVGSRAQVYISKENHALIRRFLAVVAPNVPISGYVNKVVEEHLRNYRDEISQLHSDSISKPL</sequence>
<proteinExistence type="predicted"/>
<dbReference type="AlphaFoldDB" id="A0A9D9ID36"/>
<dbReference type="EMBL" id="JADIMB010000017">
    <property type="protein sequence ID" value="MBO8470414.1"/>
    <property type="molecule type" value="Genomic_DNA"/>
</dbReference>
<evidence type="ECO:0000313" key="3">
    <source>
        <dbReference type="Proteomes" id="UP000823603"/>
    </source>
</evidence>
<reference evidence="2" key="1">
    <citation type="submission" date="2020-10" db="EMBL/GenBank/DDBJ databases">
        <authorList>
            <person name="Gilroy R."/>
        </authorList>
    </citation>
    <scope>NUCLEOTIDE SEQUENCE</scope>
    <source>
        <strain evidence="2">B2-22910</strain>
    </source>
</reference>
<organism evidence="2 3">
    <name type="scientific">Candidatus Cryptobacteroides faecavium</name>
    <dbReference type="NCBI Taxonomy" id="2840762"/>
    <lineage>
        <taxon>Bacteria</taxon>
        <taxon>Pseudomonadati</taxon>
        <taxon>Bacteroidota</taxon>
        <taxon>Bacteroidia</taxon>
        <taxon>Bacteroidales</taxon>
        <taxon>Candidatus Cryptobacteroides</taxon>
    </lineage>
</organism>
<protein>
    <submittedName>
        <fullName evidence="2">DUF3408 domain-containing protein</fullName>
    </submittedName>
</protein>
<comment type="caution">
    <text evidence="2">The sequence shown here is derived from an EMBL/GenBank/DDBJ whole genome shotgun (WGS) entry which is preliminary data.</text>
</comment>
<accession>A0A9D9ID36</accession>
<keyword evidence="1" id="KW-0812">Transmembrane</keyword>
<name>A0A9D9ID36_9BACT</name>
<evidence type="ECO:0000313" key="2">
    <source>
        <dbReference type="EMBL" id="MBO8470414.1"/>
    </source>
</evidence>
<gene>
    <name evidence="2" type="ORF">IAB82_01305</name>
</gene>
<reference evidence="2" key="2">
    <citation type="journal article" date="2021" name="PeerJ">
        <title>Extensive microbial diversity within the chicken gut microbiome revealed by metagenomics and culture.</title>
        <authorList>
            <person name="Gilroy R."/>
            <person name="Ravi A."/>
            <person name="Getino M."/>
            <person name="Pursley I."/>
            <person name="Horton D.L."/>
            <person name="Alikhan N.F."/>
            <person name="Baker D."/>
            <person name="Gharbi K."/>
            <person name="Hall N."/>
            <person name="Watson M."/>
            <person name="Adriaenssens E.M."/>
            <person name="Foster-Nyarko E."/>
            <person name="Jarju S."/>
            <person name="Secka A."/>
            <person name="Antonio M."/>
            <person name="Oren A."/>
            <person name="Chaudhuri R.R."/>
            <person name="La Ragione R."/>
            <person name="Hildebrand F."/>
            <person name="Pallen M.J."/>
        </authorList>
    </citation>
    <scope>NUCLEOTIDE SEQUENCE</scope>
    <source>
        <strain evidence="2">B2-22910</strain>
    </source>
</reference>
<keyword evidence="1" id="KW-1133">Transmembrane helix</keyword>
<dbReference type="InterPro" id="IPR021823">
    <property type="entry name" value="DUF3408"/>
</dbReference>